<organism evidence="5 6">
    <name type="scientific">Pseudomassariella vexata</name>
    <dbReference type="NCBI Taxonomy" id="1141098"/>
    <lineage>
        <taxon>Eukaryota</taxon>
        <taxon>Fungi</taxon>
        <taxon>Dikarya</taxon>
        <taxon>Ascomycota</taxon>
        <taxon>Pezizomycotina</taxon>
        <taxon>Sordariomycetes</taxon>
        <taxon>Xylariomycetidae</taxon>
        <taxon>Amphisphaeriales</taxon>
        <taxon>Pseudomassariaceae</taxon>
        <taxon>Pseudomassariella</taxon>
    </lineage>
</organism>
<evidence type="ECO:0000256" key="3">
    <source>
        <dbReference type="ARBA" id="ARBA00022989"/>
    </source>
</evidence>
<dbReference type="PANTHER" id="PTHR23501:SF153">
    <property type="entry name" value="AFLATOXIN EFFLUX PUMP, PUTATIVE-RELATED"/>
    <property type="match status" value="1"/>
</dbReference>
<dbReference type="AlphaFoldDB" id="A0A1Y2EKK5"/>
<dbReference type="GO" id="GO:0005886">
    <property type="term" value="C:plasma membrane"/>
    <property type="evidence" value="ECO:0007669"/>
    <property type="project" value="TreeGrafter"/>
</dbReference>
<evidence type="ECO:0008006" key="7">
    <source>
        <dbReference type="Google" id="ProtNLM"/>
    </source>
</evidence>
<reference evidence="5 6" key="1">
    <citation type="submission" date="2016-07" db="EMBL/GenBank/DDBJ databases">
        <title>Pervasive Adenine N6-methylation of Active Genes in Fungi.</title>
        <authorList>
            <consortium name="DOE Joint Genome Institute"/>
            <person name="Mondo S.J."/>
            <person name="Dannebaum R.O."/>
            <person name="Kuo R.C."/>
            <person name="Labutti K."/>
            <person name="Haridas S."/>
            <person name="Kuo A."/>
            <person name="Salamov A."/>
            <person name="Ahrendt S.R."/>
            <person name="Lipzen A."/>
            <person name="Sullivan W."/>
            <person name="Andreopoulos W.B."/>
            <person name="Clum A."/>
            <person name="Lindquist E."/>
            <person name="Daum C."/>
            <person name="Ramamoorthy G.K."/>
            <person name="Gryganskyi A."/>
            <person name="Culley D."/>
            <person name="Magnuson J.K."/>
            <person name="James T.Y."/>
            <person name="O'Malley M.A."/>
            <person name="Stajich J.E."/>
            <person name="Spatafora J.W."/>
            <person name="Visel A."/>
            <person name="Grigoriev I.V."/>
        </authorList>
    </citation>
    <scope>NUCLEOTIDE SEQUENCE [LARGE SCALE GENOMIC DNA]</scope>
    <source>
        <strain evidence="5 6">CBS 129021</strain>
    </source>
</reference>
<dbReference type="GeneID" id="63770669"/>
<dbReference type="OrthoDB" id="5243606at2759"/>
<dbReference type="RefSeq" id="XP_040721665.1">
    <property type="nucleotide sequence ID" value="XM_040854457.1"/>
</dbReference>
<evidence type="ECO:0000256" key="1">
    <source>
        <dbReference type="ARBA" id="ARBA00004141"/>
    </source>
</evidence>
<proteinExistence type="predicted"/>
<name>A0A1Y2EKK5_9PEZI</name>
<dbReference type="GO" id="GO:0022857">
    <property type="term" value="F:transmembrane transporter activity"/>
    <property type="evidence" value="ECO:0007669"/>
    <property type="project" value="TreeGrafter"/>
</dbReference>
<keyword evidence="6" id="KW-1185">Reference proteome</keyword>
<evidence type="ECO:0000256" key="2">
    <source>
        <dbReference type="ARBA" id="ARBA00022692"/>
    </source>
</evidence>
<evidence type="ECO:0000256" key="4">
    <source>
        <dbReference type="ARBA" id="ARBA00023136"/>
    </source>
</evidence>
<dbReference type="Proteomes" id="UP000193689">
    <property type="component" value="Unassembled WGS sequence"/>
</dbReference>
<keyword evidence="4" id="KW-0472">Membrane</keyword>
<evidence type="ECO:0000313" key="6">
    <source>
        <dbReference type="Proteomes" id="UP000193689"/>
    </source>
</evidence>
<comment type="subcellular location">
    <subcellularLocation>
        <location evidence="1">Membrane</location>
        <topology evidence="1">Multi-pass membrane protein</topology>
    </subcellularLocation>
</comment>
<dbReference type="EMBL" id="MCFJ01000001">
    <property type="protein sequence ID" value="ORY72073.1"/>
    <property type="molecule type" value="Genomic_DNA"/>
</dbReference>
<keyword evidence="3" id="KW-1133">Transmembrane helix</keyword>
<evidence type="ECO:0000313" key="5">
    <source>
        <dbReference type="EMBL" id="ORY72073.1"/>
    </source>
</evidence>
<keyword evidence="2" id="KW-0812">Transmembrane</keyword>
<dbReference type="InParanoid" id="A0A1Y2EKK5"/>
<protein>
    <recommendedName>
        <fullName evidence="7">Major facilitator superfamily domain-containing protein</fullName>
    </recommendedName>
</protein>
<accession>A0A1Y2EKK5</accession>
<gene>
    <name evidence="5" type="ORF">BCR38DRAFT_26764</name>
</gene>
<dbReference type="PANTHER" id="PTHR23501">
    <property type="entry name" value="MAJOR FACILITATOR SUPERFAMILY"/>
    <property type="match status" value="1"/>
</dbReference>
<sequence length="164" mass="17664">MLFSDTGPEPAAATCLEDAEARTIPGPELITSDANKKEGQTLASSQSTATADIEYPSELRLDLIITMFLVSLDRMILIKAIPQITDDFGPATGTGYDNSAYLLTTCAFQLLHGEVYCFFYSTTATYLIAIFLVETGSAVSGGSPKQVEPCCRPSHCWCRRGGGY</sequence>
<comment type="caution">
    <text evidence="5">The sequence shown here is derived from an EMBL/GenBank/DDBJ whole genome shotgun (WGS) entry which is preliminary data.</text>
</comment>